<name>A0ABU1QIP9_9BACL</name>
<dbReference type="Proteomes" id="UP001266807">
    <property type="component" value="Unassembled WGS sequence"/>
</dbReference>
<keyword evidence="1" id="KW-0175">Coiled coil</keyword>
<keyword evidence="3" id="KW-1185">Reference proteome</keyword>
<protein>
    <submittedName>
        <fullName evidence="2">Uncharacterized protein</fullName>
    </submittedName>
</protein>
<accession>A0ABU1QIP9</accession>
<comment type="caution">
    <text evidence="2">The sequence shown here is derived from an EMBL/GenBank/DDBJ whole genome shotgun (WGS) entry which is preliminary data.</text>
</comment>
<evidence type="ECO:0000313" key="2">
    <source>
        <dbReference type="EMBL" id="MDR6779100.1"/>
    </source>
</evidence>
<gene>
    <name evidence="2" type="ORF">J2W98_003380</name>
</gene>
<evidence type="ECO:0000313" key="3">
    <source>
        <dbReference type="Proteomes" id="UP001266807"/>
    </source>
</evidence>
<organism evidence="2 3">
    <name type="scientific">Paenibacillus peoriae</name>
    <dbReference type="NCBI Taxonomy" id="59893"/>
    <lineage>
        <taxon>Bacteria</taxon>
        <taxon>Bacillati</taxon>
        <taxon>Bacillota</taxon>
        <taxon>Bacilli</taxon>
        <taxon>Bacillales</taxon>
        <taxon>Paenibacillaceae</taxon>
        <taxon>Paenibacillus</taxon>
    </lineage>
</organism>
<feature type="coiled-coil region" evidence="1">
    <location>
        <begin position="51"/>
        <end position="85"/>
    </location>
</feature>
<reference evidence="2 3" key="1">
    <citation type="submission" date="2023-07" db="EMBL/GenBank/DDBJ databases">
        <title>Sorghum-associated microbial communities from plants grown in Nebraska, USA.</title>
        <authorList>
            <person name="Schachtman D."/>
        </authorList>
    </citation>
    <scope>NUCLEOTIDE SEQUENCE [LARGE SCALE GENOMIC DNA]</scope>
    <source>
        <strain evidence="2 3">BE143</strain>
    </source>
</reference>
<evidence type="ECO:0000256" key="1">
    <source>
        <dbReference type="SAM" id="Coils"/>
    </source>
</evidence>
<proteinExistence type="predicted"/>
<sequence length="101" mass="11803">MRKSSSKKVDCRNEIIIVLPVDLLDRDELLDYFRAKGILADEIGIWNNICEPDAKEKFKRMEEELRDTKRKLRTLANEVKRKNCAIADIITPIILGEKIKF</sequence>
<dbReference type="EMBL" id="JAVDUG010000004">
    <property type="protein sequence ID" value="MDR6779100.1"/>
    <property type="molecule type" value="Genomic_DNA"/>
</dbReference>
<dbReference type="RefSeq" id="WP_068940686.1">
    <property type="nucleotide sequence ID" value="NZ_JAVDUG010000004.1"/>
</dbReference>